<proteinExistence type="predicted"/>
<comment type="caution">
    <text evidence="1">The sequence shown here is derived from an EMBL/GenBank/DDBJ whole genome shotgun (WGS) entry which is preliminary data.</text>
</comment>
<dbReference type="Proteomes" id="UP000557739">
    <property type="component" value="Unassembled WGS sequence"/>
</dbReference>
<dbReference type="EMBL" id="JACIJJ010000002">
    <property type="protein sequence ID" value="MBB5698242.1"/>
    <property type="molecule type" value="Genomic_DNA"/>
</dbReference>
<protein>
    <submittedName>
        <fullName evidence="1">Uncharacterized protein</fullName>
    </submittedName>
</protein>
<gene>
    <name evidence="1" type="ORF">FHR19_001587</name>
</gene>
<organism evidence="1 2">
    <name type="scientific">Sphingomonas yantingensis</name>
    <dbReference type="NCBI Taxonomy" id="1241761"/>
    <lineage>
        <taxon>Bacteria</taxon>
        <taxon>Pseudomonadati</taxon>
        <taxon>Pseudomonadota</taxon>
        <taxon>Alphaproteobacteria</taxon>
        <taxon>Sphingomonadales</taxon>
        <taxon>Sphingomonadaceae</taxon>
        <taxon>Sphingomonas</taxon>
    </lineage>
</organism>
<name>A0A7W9APU6_9SPHN</name>
<evidence type="ECO:0000313" key="2">
    <source>
        <dbReference type="Proteomes" id="UP000557739"/>
    </source>
</evidence>
<dbReference type="RefSeq" id="WP_184026690.1">
    <property type="nucleotide sequence ID" value="NZ_JACIJJ010000002.1"/>
</dbReference>
<keyword evidence="2" id="KW-1185">Reference proteome</keyword>
<dbReference type="AlphaFoldDB" id="A0A7W9APU6"/>
<evidence type="ECO:0000313" key="1">
    <source>
        <dbReference type="EMBL" id="MBB5698242.1"/>
    </source>
</evidence>
<accession>A0A7W9APU6</accession>
<reference evidence="1 2" key="1">
    <citation type="submission" date="2020-08" db="EMBL/GenBank/DDBJ databases">
        <title>Genomic Encyclopedia of Type Strains, Phase IV (KMG-IV): sequencing the most valuable type-strain genomes for metagenomic binning, comparative biology and taxonomic classification.</title>
        <authorList>
            <person name="Goeker M."/>
        </authorList>
    </citation>
    <scope>NUCLEOTIDE SEQUENCE [LARGE SCALE GENOMIC DNA]</scope>
    <source>
        <strain evidence="1 2">DSM 27244</strain>
    </source>
</reference>
<sequence>MDISTGNAALFSLLGVALGGGLTIARDQAQRWRERRALRSGLRGALTALLDVVEARGVRRHLDNSAQELEDVIRRGDGHRKVYFPQIPANNDYLAAFDKLIPSIGLLNRREAHRFLRFINFAKSSTEVLIFRPGVSFGIAPASEMIETIRSEARVMDLAIEAGRAILERREEAPAPFRQRDRPRRKFFAAVSPPVVPPIAGRPEDRED</sequence>